<feature type="compositionally biased region" description="Polar residues" evidence="1">
    <location>
        <begin position="1"/>
        <end position="22"/>
    </location>
</feature>
<accession>A0A2X0MHI7</accession>
<feature type="region of interest" description="Disordered" evidence="1">
    <location>
        <begin position="1"/>
        <end position="48"/>
    </location>
</feature>
<evidence type="ECO:0000313" key="2">
    <source>
        <dbReference type="EMBL" id="SGY80261.1"/>
    </source>
</evidence>
<organism evidence="2 3">
    <name type="scientific">Microbotryum silenes-dioicae</name>
    <dbReference type="NCBI Taxonomy" id="796604"/>
    <lineage>
        <taxon>Eukaryota</taxon>
        <taxon>Fungi</taxon>
        <taxon>Dikarya</taxon>
        <taxon>Basidiomycota</taxon>
        <taxon>Pucciniomycotina</taxon>
        <taxon>Microbotryomycetes</taxon>
        <taxon>Microbotryales</taxon>
        <taxon>Microbotryaceae</taxon>
        <taxon>Microbotryum</taxon>
    </lineage>
</organism>
<sequence>MGSVLTSSATVQTQQHHISASSIAEDGRSTTLASRPTTSNSSNSMSHRIEEVQDEIRALHDAVRALPSTLRLSSSQKETHVLYNLQCRLEKVNDRNDWNDFKTSRFFRCLLEKNGLEGKCSVCLPASSRNYLLSLTRRYSDGQIDHSDPYKVPKNSSALQAIGSRYWEQVKNLPDLWEQWKEARASEARDRKETARPLKRWRIDSATISKLRRRYENATTELVREDSALRFRLLRGQVPPADLRSSAPDQYAEGYGFDALVIVSSNKLENK</sequence>
<dbReference type="AlphaFoldDB" id="A0A2X0MHI7"/>
<dbReference type="EMBL" id="FQNC01000048">
    <property type="protein sequence ID" value="SGY80261.1"/>
    <property type="molecule type" value="Genomic_DNA"/>
</dbReference>
<proteinExistence type="predicted"/>
<name>A0A2X0MHI7_9BASI</name>
<feature type="compositionally biased region" description="Polar residues" evidence="1">
    <location>
        <begin position="29"/>
        <end position="46"/>
    </location>
</feature>
<reference evidence="2 3" key="1">
    <citation type="submission" date="2016-11" db="EMBL/GenBank/DDBJ databases">
        <authorList>
            <person name="Jaros S."/>
            <person name="Januszkiewicz K."/>
            <person name="Wedrychowicz H."/>
        </authorList>
    </citation>
    <scope>NUCLEOTIDE SEQUENCE [LARGE SCALE GENOMIC DNA]</scope>
</reference>
<protein>
    <submittedName>
        <fullName evidence="2">BQ5605_C008g05341 protein</fullName>
    </submittedName>
</protein>
<evidence type="ECO:0000313" key="3">
    <source>
        <dbReference type="Proteomes" id="UP000249464"/>
    </source>
</evidence>
<keyword evidence="3" id="KW-1185">Reference proteome</keyword>
<dbReference type="Proteomes" id="UP000249464">
    <property type="component" value="Unassembled WGS sequence"/>
</dbReference>
<gene>
    <name evidence="2" type="primary">BQ5605_C008g05341</name>
    <name evidence="2" type="ORF">BQ5605_C008G05341</name>
</gene>
<evidence type="ECO:0000256" key="1">
    <source>
        <dbReference type="SAM" id="MobiDB-lite"/>
    </source>
</evidence>